<protein>
    <submittedName>
        <fullName evidence="1">Uncharacterized protein</fullName>
    </submittedName>
</protein>
<comment type="caution">
    <text evidence="1">The sequence shown here is derived from an EMBL/GenBank/DDBJ whole genome shotgun (WGS) entry which is preliminary data.</text>
</comment>
<sequence>MYSFASAEPPNKAKEPGALRAAVKEAQRRKAQTRKEGAIARKHGLLIRITKNDLIQTSEAMHLDSCNVVKTDMVRVSLTSVKTHGISVGHETFSDRVDGVKNHDLT</sequence>
<reference evidence="1 2" key="1">
    <citation type="journal article" date="2022" name="bioRxiv">
        <title>The genome of the oomycete Peronosclerospora sorghi, a cosmopolitan pathogen of maize and sorghum, is inflated with dispersed pseudogenes.</title>
        <authorList>
            <person name="Fletcher K."/>
            <person name="Martin F."/>
            <person name="Isakeit T."/>
            <person name="Cavanaugh K."/>
            <person name="Magill C."/>
            <person name="Michelmore R."/>
        </authorList>
    </citation>
    <scope>NUCLEOTIDE SEQUENCE [LARGE SCALE GENOMIC DNA]</scope>
    <source>
        <strain evidence="1">P6</strain>
    </source>
</reference>
<dbReference type="Proteomes" id="UP001163321">
    <property type="component" value="Chromosome 1"/>
</dbReference>
<accession>A0ACC0WVA2</accession>
<keyword evidence="2" id="KW-1185">Reference proteome</keyword>
<evidence type="ECO:0000313" key="1">
    <source>
        <dbReference type="EMBL" id="KAI9922317.1"/>
    </source>
</evidence>
<gene>
    <name evidence="1" type="ORF">PsorP6_001516</name>
</gene>
<evidence type="ECO:0000313" key="2">
    <source>
        <dbReference type="Proteomes" id="UP001163321"/>
    </source>
</evidence>
<organism evidence="1 2">
    <name type="scientific">Peronosclerospora sorghi</name>
    <dbReference type="NCBI Taxonomy" id="230839"/>
    <lineage>
        <taxon>Eukaryota</taxon>
        <taxon>Sar</taxon>
        <taxon>Stramenopiles</taxon>
        <taxon>Oomycota</taxon>
        <taxon>Peronosporomycetes</taxon>
        <taxon>Peronosporales</taxon>
        <taxon>Peronosporaceae</taxon>
        <taxon>Peronosclerospora</taxon>
    </lineage>
</organism>
<proteinExistence type="predicted"/>
<dbReference type="EMBL" id="CM047580">
    <property type="protein sequence ID" value="KAI9922317.1"/>
    <property type="molecule type" value="Genomic_DNA"/>
</dbReference>
<name>A0ACC0WVA2_9STRA</name>